<organism evidence="3 4">
    <name type="scientific">Vagococcus fluvialis</name>
    <dbReference type="NCBI Taxonomy" id="2738"/>
    <lineage>
        <taxon>Bacteria</taxon>
        <taxon>Bacillati</taxon>
        <taxon>Bacillota</taxon>
        <taxon>Bacilli</taxon>
        <taxon>Lactobacillales</taxon>
        <taxon>Enterococcaceae</taxon>
        <taxon>Vagococcus</taxon>
    </lineage>
</organism>
<dbReference type="GeneID" id="63145253"/>
<accession>A0A369B5V8</accession>
<dbReference type="PANTHER" id="PTHR48100">
    <property type="entry name" value="BROAD-SPECIFICITY PHOSPHATASE YOR283W-RELATED"/>
    <property type="match status" value="1"/>
</dbReference>
<evidence type="ECO:0000256" key="2">
    <source>
        <dbReference type="PIRSR" id="PIRSR613078-2"/>
    </source>
</evidence>
<dbReference type="GO" id="GO:0005737">
    <property type="term" value="C:cytoplasm"/>
    <property type="evidence" value="ECO:0007669"/>
    <property type="project" value="TreeGrafter"/>
</dbReference>
<proteinExistence type="predicted"/>
<comment type="caution">
    <text evidence="3">The sequence shown here is derived from an EMBL/GenBank/DDBJ whole genome shotgun (WGS) entry which is preliminary data.</text>
</comment>
<gene>
    <name evidence="3" type="ORF">CBF32_02140</name>
</gene>
<dbReference type="OrthoDB" id="9782128at2"/>
<evidence type="ECO:0000256" key="1">
    <source>
        <dbReference type="PIRSR" id="PIRSR613078-1"/>
    </source>
</evidence>
<keyword evidence="4" id="KW-1185">Reference proteome</keyword>
<dbReference type="Pfam" id="PF00300">
    <property type="entry name" value="His_Phos_1"/>
    <property type="match status" value="1"/>
</dbReference>
<name>A0A369B5V8_9ENTE</name>
<dbReference type="Gene3D" id="3.40.50.1240">
    <property type="entry name" value="Phosphoglycerate mutase-like"/>
    <property type="match status" value="1"/>
</dbReference>
<feature type="active site" description="Proton donor/acceptor" evidence="1">
    <location>
        <position position="85"/>
    </location>
</feature>
<dbReference type="InterPro" id="IPR013078">
    <property type="entry name" value="His_Pase_superF_clade-1"/>
</dbReference>
<dbReference type="Proteomes" id="UP000288197">
    <property type="component" value="Unassembled WGS sequence"/>
</dbReference>
<dbReference type="PANTHER" id="PTHR48100:SF1">
    <property type="entry name" value="HISTIDINE PHOSPHATASE FAMILY PROTEIN-RELATED"/>
    <property type="match status" value="1"/>
</dbReference>
<feature type="binding site" evidence="2">
    <location>
        <begin position="8"/>
        <end position="15"/>
    </location>
    <ligand>
        <name>substrate</name>
    </ligand>
</feature>
<dbReference type="EMBL" id="NGJX01000002">
    <property type="protein sequence ID" value="RSU04197.1"/>
    <property type="molecule type" value="Genomic_DNA"/>
</dbReference>
<dbReference type="InterPro" id="IPR050275">
    <property type="entry name" value="PGM_Phosphatase"/>
</dbReference>
<feature type="binding site" evidence="2">
    <location>
        <position position="59"/>
    </location>
    <ligand>
        <name>substrate</name>
    </ligand>
</feature>
<dbReference type="SMART" id="SM00855">
    <property type="entry name" value="PGAM"/>
    <property type="match status" value="1"/>
</dbReference>
<protein>
    <submittedName>
        <fullName evidence="3">Uncharacterized protein</fullName>
    </submittedName>
</protein>
<dbReference type="AlphaFoldDB" id="A0A369B5V8"/>
<reference evidence="3 4" key="1">
    <citation type="submission" date="2017-05" db="EMBL/GenBank/DDBJ databases">
        <title>Vagococcus spp. assemblies.</title>
        <authorList>
            <person name="Gulvik C.A."/>
        </authorList>
    </citation>
    <scope>NUCLEOTIDE SEQUENCE [LARGE SCALE GENOMIC DNA]</scope>
    <source>
        <strain evidence="3 4">NCFB 2497</strain>
    </source>
</reference>
<dbReference type="GO" id="GO:0016791">
    <property type="term" value="F:phosphatase activity"/>
    <property type="evidence" value="ECO:0007669"/>
    <property type="project" value="TreeGrafter"/>
</dbReference>
<sequence>MTTFYCVRHGKTEFNLNKTFQGGLADSPLLPEGIENAKKVGNYLADISFDGIYVSPQKRAQDTAENILLGLNKPKEITTVTDLREMEFGSWDGKPEADFHHYEEFQNLVHRPHLYDPSSFGGETFENLIERTLNVFNSLSEKHPDETILIVSHGLTLQSILKHLDGSSIADIRSGRLLDNTSITIVENSNNNQEFTITKWNDTNHLN</sequence>
<dbReference type="RefSeq" id="WP_114288567.1">
    <property type="nucleotide sequence ID" value="NZ_CP081459.1"/>
</dbReference>
<dbReference type="SUPFAM" id="SSF53254">
    <property type="entry name" value="Phosphoglycerate mutase-like"/>
    <property type="match status" value="1"/>
</dbReference>
<feature type="active site" description="Tele-phosphohistidine intermediate" evidence="1">
    <location>
        <position position="9"/>
    </location>
</feature>
<dbReference type="CDD" id="cd07067">
    <property type="entry name" value="HP_PGM_like"/>
    <property type="match status" value="1"/>
</dbReference>
<evidence type="ECO:0000313" key="4">
    <source>
        <dbReference type="Proteomes" id="UP000288197"/>
    </source>
</evidence>
<evidence type="ECO:0000313" key="3">
    <source>
        <dbReference type="EMBL" id="RSU04197.1"/>
    </source>
</evidence>
<dbReference type="InterPro" id="IPR029033">
    <property type="entry name" value="His_PPase_superfam"/>
</dbReference>